<evidence type="ECO:0000256" key="2">
    <source>
        <dbReference type="ARBA" id="ARBA00022448"/>
    </source>
</evidence>
<dbReference type="InterPro" id="IPR000425">
    <property type="entry name" value="MIP"/>
</dbReference>
<dbReference type="InterPro" id="IPR034294">
    <property type="entry name" value="Aquaporin_transptr"/>
</dbReference>
<dbReference type="SUPFAM" id="SSF81338">
    <property type="entry name" value="Aquaporin-like"/>
    <property type="match status" value="1"/>
</dbReference>
<dbReference type="KEGG" id="smo:SELMODRAFT_105221"/>
<feature type="transmembrane region" description="Helical" evidence="7">
    <location>
        <begin position="30"/>
        <end position="49"/>
    </location>
</feature>
<keyword evidence="3 6" id="KW-0812">Transmembrane</keyword>
<dbReference type="OMA" id="MPRVSCS"/>
<dbReference type="AlphaFoldDB" id="D8RZ96"/>
<dbReference type="EMBL" id="GL377595">
    <property type="protein sequence ID" value="EFJ22572.1"/>
    <property type="molecule type" value="Genomic_DNA"/>
</dbReference>
<keyword evidence="5 7" id="KW-0472">Membrane</keyword>
<sequence>QLLSEFLGTFILIFAAAGTAIMNEKSHGALGVHGLAGGAGITVMVVIFATGHISGAHINPAVTVAFATYRHFPWFQVPLYIAAQVTASISASFLLKGIYHPDLAGGVTVPAGTHWQSFLFEIILTAIMMFVVTSVATDTRAVGELAGIAVGATVFLNNLIAGLISGASMNPCRSLGPAIAANNFKGFWIYVIGPLIGTQLGAAAYTAIRFKELERPKSFRR</sequence>
<keyword evidence="10" id="KW-1185">Reference proteome</keyword>
<dbReference type="InParanoid" id="D8RZ96"/>
<dbReference type="EMBL" id="GL377607">
    <property type="protein sequence ID" value="EFJ19097.1"/>
    <property type="molecule type" value="Genomic_DNA"/>
</dbReference>
<feature type="transmembrane region" description="Helical" evidence="7">
    <location>
        <begin position="118"/>
        <end position="136"/>
    </location>
</feature>
<accession>D8RZ96</accession>
<protein>
    <recommendedName>
        <fullName evidence="11">Aquaporin</fullName>
    </recommendedName>
</protein>
<evidence type="ECO:0000256" key="3">
    <source>
        <dbReference type="ARBA" id="ARBA00022692"/>
    </source>
</evidence>
<dbReference type="GO" id="GO:0016020">
    <property type="term" value="C:membrane"/>
    <property type="evidence" value="ECO:0007669"/>
    <property type="project" value="UniProtKB-SubCell"/>
</dbReference>
<name>D8RZ96_SELML</name>
<evidence type="ECO:0000256" key="7">
    <source>
        <dbReference type="SAM" id="Phobius"/>
    </source>
</evidence>
<feature type="transmembrane region" description="Helical" evidence="7">
    <location>
        <begin position="187"/>
        <end position="208"/>
    </location>
</feature>
<feature type="non-terminal residue" evidence="9">
    <location>
        <position position="1"/>
    </location>
</feature>
<dbReference type="KEGG" id="smo:SELMODRAFT_111610"/>
<dbReference type="HOGENOM" id="CLU_020019_3_1_1"/>
<feature type="transmembrane region" description="Helical" evidence="7">
    <location>
        <begin position="148"/>
        <end position="167"/>
    </location>
</feature>
<comment type="similarity">
    <text evidence="6">Belongs to the MIP/aquaporin (TC 1.A.8) family.</text>
</comment>
<keyword evidence="2 6" id="KW-0813">Transport</keyword>
<comment type="subcellular location">
    <subcellularLocation>
        <location evidence="1">Membrane</location>
        <topology evidence="1">Multi-pass membrane protein</topology>
    </subcellularLocation>
</comment>
<evidence type="ECO:0000313" key="8">
    <source>
        <dbReference type="EMBL" id="EFJ19097.1"/>
    </source>
</evidence>
<evidence type="ECO:0000313" key="9">
    <source>
        <dbReference type="EMBL" id="EFJ22572.1"/>
    </source>
</evidence>
<reference evidence="9 10" key="1">
    <citation type="journal article" date="2011" name="Science">
        <title>The Selaginella genome identifies genetic changes associated with the evolution of vascular plants.</title>
        <authorList>
            <person name="Banks J.A."/>
            <person name="Nishiyama T."/>
            <person name="Hasebe M."/>
            <person name="Bowman J.L."/>
            <person name="Gribskov M."/>
            <person name="dePamphilis C."/>
            <person name="Albert V.A."/>
            <person name="Aono N."/>
            <person name="Aoyama T."/>
            <person name="Ambrose B.A."/>
            <person name="Ashton N.W."/>
            <person name="Axtell M.J."/>
            <person name="Barker E."/>
            <person name="Barker M.S."/>
            <person name="Bennetzen J.L."/>
            <person name="Bonawitz N.D."/>
            <person name="Chapple C."/>
            <person name="Cheng C."/>
            <person name="Correa L.G."/>
            <person name="Dacre M."/>
            <person name="DeBarry J."/>
            <person name="Dreyer I."/>
            <person name="Elias M."/>
            <person name="Engstrom E.M."/>
            <person name="Estelle M."/>
            <person name="Feng L."/>
            <person name="Finet C."/>
            <person name="Floyd S.K."/>
            <person name="Frommer W.B."/>
            <person name="Fujita T."/>
            <person name="Gramzow L."/>
            <person name="Gutensohn M."/>
            <person name="Harholt J."/>
            <person name="Hattori M."/>
            <person name="Heyl A."/>
            <person name="Hirai T."/>
            <person name="Hiwatashi Y."/>
            <person name="Ishikawa M."/>
            <person name="Iwata M."/>
            <person name="Karol K.G."/>
            <person name="Koehler B."/>
            <person name="Kolukisaoglu U."/>
            <person name="Kubo M."/>
            <person name="Kurata T."/>
            <person name="Lalonde S."/>
            <person name="Li K."/>
            <person name="Li Y."/>
            <person name="Litt A."/>
            <person name="Lyons E."/>
            <person name="Manning G."/>
            <person name="Maruyama T."/>
            <person name="Michael T.P."/>
            <person name="Mikami K."/>
            <person name="Miyazaki S."/>
            <person name="Morinaga S."/>
            <person name="Murata T."/>
            <person name="Mueller-Roeber B."/>
            <person name="Nelson D.R."/>
            <person name="Obara M."/>
            <person name="Oguri Y."/>
            <person name="Olmstead R.G."/>
            <person name="Onodera N."/>
            <person name="Petersen B.L."/>
            <person name="Pils B."/>
            <person name="Prigge M."/>
            <person name="Rensing S.A."/>
            <person name="Riano-Pachon D.M."/>
            <person name="Roberts A.W."/>
            <person name="Sato Y."/>
            <person name="Scheller H.V."/>
            <person name="Schulz B."/>
            <person name="Schulz C."/>
            <person name="Shakirov E.V."/>
            <person name="Shibagaki N."/>
            <person name="Shinohara N."/>
            <person name="Shippen D.E."/>
            <person name="Soerensen I."/>
            <person name="Sotooka R."/>
            <person name="Sugimoto N."/>
            <person name="Sugita M."/>
            <person name="Sumikawa N."/>
            <person name="Tanurdzic M."/>
            <person name="Theissen G."/>
            <person name="Ulvskov P."/>
            <person name="Wakazuki S."/>
            <person name="Weng J.K."/>
            <person name="Willats W.W."/>
            <person name="Wipf D."/>
            <person name="Wolf P.G."/>
            <person name="Yang L."/>
            <person name="Zimmer A.D."/>
            <person name="Zhu Q."/>
            <person name="Mitros T."/>
            <person name="Hellsten U."/>
            <person name="Loque D."/>
            <person name="Otillar R."/>
            <person name="Salamov A."/>
            <person name="Schmutz J."/>
            <person name="Shapiro H."/>
            <person name="Lindquist E."/>
            <person name="Lucas S."/>
            <person name="Rokhsar D."/>
            <person name="Grigoriev I.V."/>
        </authorList>
    </citation>
    <scope>NUCLEOTIDE SEQUENCE [LARGE SCALE GENOMIC DNA]</scope>
</reference>
<keyword evidence="4 7" id="KW-1133">Transmembrane helix</keyword>
<dbReference type="eggNOG" id="KOG0223">
    <property type="taxonomic scope" value="Eukaryota"/>
</dbReference>
<dbReference type="STRING" id="88036.D8RZ96"/>
<dbReference type="InterPro" id="IPR023271">
    <property type="entry name" value="Aquaporin-like"/>
</dbReference>
<organism evidence="10">
    <name type="scientific">Selaginella moellendorffii</name>
    <name type="common">Spikemoss</name>
    <dbReference type="NCBI Taxonomy" id="88036"/>
    <lineage>
        <taxon>Eukaryota</taxon>
        <taxon>Viridiplantae</taxon>
        <taxon>Streptophyta</taxon>
        <taxon>Embryophyta</taxon>
        <taxon>Tracheophyta</taxon>
        <taxon>Lycopodiopsida</taxon>
        <taxon>Selaginellales</taxon>
        <taxon>Selaginellaceae</taxon>
        <taxon>Selaginella</taxon>
    </lineage>
</organism>
<dbReference type="InterPro" id="IPR022357">
    <property type="entry name" value="MIP_CS"/>
</dbReference>
<dbReference type="Pfam" id="PF00230">
    <property type="entry name" value="MIP"/>
    <property type="match status" value="1"/>
</dbReference>
<dbReference type="Gramene" id="EFJ22572">
    <property type="protein sequence ID" value="EFJ22572"/>
    <property type="gene ID" value="SELMODRAFT_105221"/>
</dbReference>
<proteinExistence type="inferred from homology"/>
<dbReference type="Proteomes" id="UP000001514">
    <property type="component" value="Unassembled WGS sequence"/>
</dbReference>
<dbReference type="NCBIfam" id="TIGR00861">
    <property type="entry name" value="MIP"/>
    <property type="match status" value="1"/>
</dbReference>
<evidence type="ECO:0000313" key="10">
    <source>
        <dbReference type="Proteomes" id="UP000001514"/>
    </source>
</evidence>
<evidence type="ECO:0000256" key="1">
    <source>
        <dbReference type="ARBA" id="ARBA00004141"/>
    </source>
</evidence>
<dbReference type="GO" id="GO:0015267">
    <property type="term" value="F:channel activity"/>
    <property type="evidence" value="ECO:0007669"/>
    <property type="project" value="InterPro"/>
</dbReference>
<feature type="transmembrane region" description="Helical" evidence="7">
    <location>
        <begin position="6"/>
        <end position="23"/>
    </location>
</feature>
<dbReference type="PRINTS" id="PR00783">
    <property type="entry name" value="MINTRINSICP"/>
</dbReference>
<evidence type="ECO:0000256" key="6">
    <source>
        <dbReference type="RuleBase" id="RU000477"/>
    </source>
</evidence>
<dbReference type="Gene3D" id="1.20.1080.10">
    <property type="entry name" value="Glycerol uptake facilitator protein"/>
    <property type="match status" value="1"/>
</dbReference>
<evidence type="ECO:0000256" key="5">
    <source>
        <dbReference type="ARBA" id="ARBA00023136"/>
    </source>
</evidence>
<dbReference type="PROSITE" id="PS00221">
    <property type="entry name" value="MIP"/>
    <property type="match status" value="1"/>
</dbReference>
<feature type="transmembrane region" description="Helical" evidence="7">
    <location>
        <begin position="79"/>
        <end position="98"/>
    </location>
</feature>
<dbReference type="PANTHER" id="PTHR45724">
    <property type="entry name" value="AQUAPORIN NIP2-1"/>
    <property type="match status" value="1"/>
</dbReference>
<evidence type="ECO:0008006" key="11">
    <source>
        <dbReference type="Google" id="ProtNLM"/>
    </source>
</evidence>
<dbReference type="Gramene" id="EFJ19097">
    <property type="protein sequence ID" value="EFJ19097"/>
    <property type="gene ID" value="SELMODRAFT_111610"/>
</dbReference>
<evidence type="ECO:0000256" key="4">
    <source>
        <dbReference type="ARBA" id="ARBA00022989"/>
    </source>
</evidence>
<dbReference type="PANTHER" id="PTHR45724:SF19">
    <property type="entry name" value="AQUAPORIN NIP6-1"/>
    <property type="match status" value="1"/>
</dbReference>
<gene>
    <name evidence="9" type="ORF">SELMODRAFT_105221</name>
    <name evidence="8" type="ORF">SELMODRAFT_111610</name>
</gene>